<evidence type="ECO:0000313" key="2">
    <source>
        <dbReference type="Proteomes" id="UP001501020"/>
    </source>
</evidence>
<comment type="caution">
    <text evidence="1">The sequence shown here is derived from an EMBL/GenBank/DDBJ whole genome shotgun (WGS) entry which is preliminary data.</text>
</comment>
<reference evidence="2" key="1">
    <citation type="journal article" date="2019" name="Int. J. Syst. Evol. Microbiol.">
        <title>The Global Catalogue of Microorganisms (GCM) 10K type strain sequencing project: providing services to taxonomists for standard genome sequencing and annotation.</title>
        <authorList>
            <consortium name="The Broad Institute Genomics Platform"/>
            <consortium name="The Broad Institute Genome Sequencing Center for Infectious Disease"/>
            <person name="Wu L."/>
            <person name="Ma J."/>
        </authorList>
    </citation>
    <scope>NUCLEOTIDE SEQUENCE [LARGE SCALE GENOMIC DNA]</scope>
    <source>
        <strain evidence="2">JCM 13850</strain>
    </source>
</reference>
<dbReference type="EMBL" id="BAAAMR010000052">
    <property type="protein sequence ID" value="GAA2149481.1"/>
    <property type="molecule type" value="Genomic_DNA"/>
</dbReference>
<accession>A0ABP5LLK1</accession>
<gene>
    <name evidence="1" type="ORF">GCM10009727_52950</name>
</gene>
<dbReference type="RefSeq" id="WP_344272468.1">
    <property type="nucleotide sequence ID" value="NZ_BAAAMR010000052.1"/>
</dbReference>
<organism evidence="1 2">
    <name type="scientific">Actinomadura napierensis</name>
    <dbReference type="NCBI Taxonomy" id="267854"/>
    <lineage>
        <taxon>Bacteria</taxon>
        <taxon>Bacillati</taxon>
        <taxon>Actinomycetota</taxon>
        <taxon>Actinomycetes</taxon>
        <taxon>Streptosporangiales</taxon>
        <taxon>Thermomonosporaceae</taxon>
        <taxon>Actinomadura</taxon>
    </lineage>
</organism>
<dbReference type="Proteomes" id="UP001501020">
    <property type="component" value="Unassembled WGS sequence"/>
</dbReference>
<sequence length="167" mass="18378">MALIVRDGPAWTCVDYHQFFLMEPEQQDFIPEEAGGLISATGESVIVHTGIANGHVAVHVEIHDDEPVVDEAGWEEIAEAGVQIEEGPLMVRCLMEDPPDLPSLTPLGPGSYQVRAHARGRDIAYDACVQRSQEVYLFQVWPAPCLPLHVLKQTDLCGQGRRRPAEG</sequence>
<evidence type="ECO:0000313" key="1">
    <source>
        <dbReference type="EMBL" id="GAA2149481.1"/>
    </source>
</evidence>
<protein>
    <submittedName>
        <fullName evidence="1">Uncharacterized protein</fullName>
    </submittedName>
</protein>
<name>A0ABP5LLK1_9ACTN</name>
<proteinExistence type="predicted"/>
<keyword evidence="2" id="KW-1185">Reference proteome</keyword>